<proteinExistence type="predicted"/>
<dbReference type="EMBL" id="JBHIRY010000008">
    <property type="protein sequence ID" value="MFB5760849.1"/>
    <property type="molecule type" value="Genomic_DNA"/>
</dbReference>
<keyword evidence="3" id="KW-1185">Reference proteome</keyword>
<keyword evidence="1" id="KW-0812">Transmembrane</keyword>
<keyword evidence="1" id="KW-0472">Membrane</keyword>
<gene>
    <name evidence="2" type="ORF">ACE5LO_10645</name>
</gene>
<name>A0ABV5BZZ3_9BACL</name>
<keyword evidence="1" id="KW-1133">Transmembrane helix</keyword>
<evidence type="ECO:0000256" key="1">
    <source>
        <dbReference type="SAM" id="Phobius"/>
    </source>
</evidence>
<accession>A0ABV5BZZ3</accession>
<evidence type="ECO:0000313" key="3">
    <source>
        <dbReference type="Proteomes" id="UP001580430"/>
    </source>
</evidence>
<dbReference type="Proteomes" id="UP001580430">
    <property type="component" value="Unassembled WGS sequence"/>
</dbReference>
<sequence>MDEILRRIETLERDQAELKSDLKEKPSKSDLQNSTLELKLFIQENINKLPNEDRMKTLINEQLNSNKIASETFVESKVNKAKLTIIIWAVGIGVTVAGVLIRYLA</sequence>
<protein>
    <submittedName>
        <fullName evidence="2">Uncharacterized protein</fullName>
    </submittedName>
</protein>
<reference evidence="2 3" key="1">
    <citation type="submission" date="2024-09" db="EMBL/GenBank/DDBJ databases">
        <title>Paenibacillus zeirhizospherea sp. nov., isolated from surface of the maize (Zea mays) roots in a horticulture field, Hungary.</title>
        <authorList>
            <person name="Marton D."/>
            <person name="Farkas M."/>
            <person name="Bedics A."/>
            <person name="Toth E."/>
            <person name="Tancsics A."/>
            <person name="Boka K."/>
            <person name="Marati G."/>
            <person name="Kriszt B."/>
            <person name="Cserhati M."/>
        </authorList>
    </citation>
    <scope>NUCLEOTIDE SEQUENCE [LARGE SCALE GENOMIC DNA]</scope>
    <source>
        <strain evidence="2 3">JCM 18446</strain>
    </source>
</reference>
<organism evidence="2 3">
    <name type="scientific">Paenibacillus medicaginis</name>
    <dbReference type="NCBI Taxonomy" id="1470560"/>
    <lineage>
        <taxon>Bacteria</taxon>
        <taxon>Bacillati</taxon>
        <taxon>Bacillota</taxon>
        <taxon>Bacilli</taxon>
        <taxon>Bacillales</taxon>
        <taxon>Paenibacillaceae</taxon>
        <taxon>Paenibacillus</taxon>
    </lineage>
</organism>
<dbReference type="RefSeq" id="WP_375520003.1">
    <property type="nucleotide sequence ID" value="NZ_JBHIRY010000008.1"/>
</dbReference>
<evidence type="ECO:0000313" key="2">
    <source>
        <dbReference type="EMBL" id="MFB5760849.1"/>
    </source>
</evidence>
<comment type="caution">
    <text evidence="2">The sequence shown here is derived from an EMBL/GenBank/DDBJ whole genome shotgun (WGS) entry which is preliminary data.</text>
</comment>
<feature type="transmembrane region" description="Helical" evidence="1">
    <location>
        <begin position="85"/>
        <end position="104"/>
    </location>
</feature>